<feature type="signal peptide" evidence="7">
    <location>
        <begin position="1"/>
        <end position="19"/>
    </location>
</feature>
<evidence type="ECO:0000259" key="8">
    <source>
        <dbReference type="PROSITE" id="PS50066"/>
    </source>
</evidence>
<dbReference type="PRINTS" id="PR00404">
    <property type="entry name" value="MADSDOMAIN"/>
</dbReference>
<keyword evidence="7" id="KW-0732">Signal</keyword>
<comment type="caution">
    <text evidence="9">The sequence shown here is derived from an EMBL/GenBank/DDBJ whole genome shotgun (WGS) entry which is preliminary data.</text>
</comment>
<comment type="subcellular location">
    <subcellularLocation>
        <location evidence="1">Nucleus</location>
    </subcellularLocation>
</comment>
<keyword evidence="10" id="KW-1185">Reference proteome</keyword>
<evidence type="ECO:0000256" key="4">
    <source>
        <dbReference type="ARBA" id="ARBA00023163"/>
    </source>
</evidence>
<dbReference type="Pfam" id="PF00319">
    <property type="entry name" value="SRF-TF"/>
    <property type="match status" value="1"/>
</dbReference>
<evidence type="ECO:0000256" key="3">
    <source>
        <dbReference type="ARBA" id="ARBA00023125"/>
    </source>
</evidence>
<dbReference type="AlphaFoldDB" id="A0ABC8QUA8"/>
<evidence type="ECO:0000256" key="1">
    <source>
        <dbReference type="ARBA" id="ARBA00004123"/>
    </source>
</evidence>
<keyword evidence="3" id="KW-0238">DNA-binding</keyword>
<feature type="chain" id="PRO_5044831139" description="MADS-box domain-containing protein" evidence="7">
    <location>
        <begin position="20"/>
        <end position="123"/>
    </location>
</feature>
<dbReference type="SMART" id="SM00432">
    <property type="entry name" value="MADS"/>
    <property type="match status" value="1"/>
</dbReference>
<dbReference type="GO" id="GO:0003677">
    <property type="term" value="F:DNA binding"/>
    <property type="evidence" value="ECO:0007669"/>
    <property type="project" value="UniProtKB-KW"/>
</dbReference>
<dbReference type="InterPro" id="IPR002100">
    <property type="entry name" value="TF_MADSbox"/>
</dbReference>
<evidence type="ECO:0000256" key="2">
    <source>
        <dbReference type="ARBA" id="ARBA00023015"/>
    </source>
</evidence>
<keyword evidence="5" id="KW-0539">Nucleus</keyword>
<evidence type="ECO:0000313" key="10">
    <source>
        <dbReference type="Proteomes" id="UP001642360"/>
    </source>
</evidence>
<keyword evidence="4" id="KW-0804">Transcription</keyword>
<dbReference type="SUPFAM" id="SSF55455">
    <property type="entry name" value="SRF-like"/>
    <property type="match status" value="1"/>
</dbReference>
<evidence type="ECO:0000256" key="6">
    <source>
        <dbReference type="SAM" id="Phobius"/>
    </source>
</evidence>
<evidence type="ECO:0000256" key="5">
    <source>
        <dbReference type="ARBA" id="ARBA00023242"/>
    </source>
</evidence>
<dbReference type="GO" id="GO:0005634">
    <property type="term" value="C:nucleus"/>
    <property type="evidence" value="ECO:0007669"/>
    <property type="project" value="UniProtKB-SubCell"/>
</dbReference>
<dbReference type="Proteomes" id="UP001642360">
    <property type="component" value="Unassembled WGS sequence"/>
</dbReference>
<organism evidence="9 10">
    <name type="scientific">Ilex paraguariensis</name>
    <name type="common">yerba mate</name>
    <dbReference type="NCBI Taxonomy" id="185542"/>
    <lineage>
        <taxon>Eukaryota</taxon>
        <taxon>Viridiplantae</taxon>
        <taxon>Streptophyta</taxon>
        <taxon>Embryophyta</taxon>
        <taxon>Tracheophyta</taxon>
        <taxon>Spermatophyta</taxon>
        <taxon>Magnoliopsida</taxon>
        <taxon>eudicotyledons</taxon>
        <taxon>Gunneridae</taxon>
        <taxon>Pentapetalae</taxon>
        <taxon>asterids</taxon>
        <taxon>campanulids</taxon>
        <taxon>Aquifoliales</taxon>
        <taxon>Aquifoliaceae</taxon>
        <taxon>Ilex</taxon>
    </lineage>
</organism>
<evidence type="ECO:0000313" key="9">
    <source>
        <dbReference type="EMBL" id="CAK9136325.1"/>
    </source>
</evidence>
<dbReference type="InterPro" id="IPR036879">
    <property type="entry name" value="TF_MADSbox_sf"/>
</dbReference>
<gene>
    <name evidence="9" type="ORF">ILEXP_LOCUS3301</name>
</gene>
<keyword evidence="6" id="KW-0812">Transmembrane</keyword>
<feature type="domain" description="MADS-box" evidence="8">
    <location>
        <begin position="33"/>
        <end position="93"/>
    </location>
</feature>
<sequence length="123" mass="14072">MSIWPALTMRWFGVSQAWAIRTLTDSLARCFKMGPVKMRIKRLENDSSRQATYSKWKNGLIKKAKTYRLYVTLTLSFSCFHPVASLHYIMDRTGVLLVCSSVLPVYVIITFISAPSPFAMVEE</sequence>
<keyword evidence="6" id="KW-0472">Membrane</keyword>
<feature type="transmembrane region" description="Helical" evidence="6">
    <location>
        <begin position="67"/>
        <end position="89"/>
    </location>
</feature>
<evidence type="ECO:0000256" key="7">
    <source>
        <dbReference type="SAM" id="SignalP"/>
    </source>
</evidence>
<proteinExistence type="predicted"/>
<accession>A0ABC8QUA8</accession>
<keyword evidence="2" id="KW-0805">Transcription regulation</keyword>
<feature type="transmembrane region" description="Helical" evidence="6">
    <location>
        <begin position="95"/>
        <end position="114"/>
    </location>
</feature>
<name>A0ABC8QUA8_9AQUA</name>
<dbReference type="PROSITE" id="PS50066">
    <property type="entry name" value="MADS_BOX_2"/>
    <property type="match status" value="1"/>
</dbReference>
<reference evidence="9 10" key="1">
    <citation type="submission" date="2024-02" db="EMBL/GenBank/DDBJ databases">
        <authorList>
            <person name="Vignale AGUSTIN F."/>
            <person name="Sosa J E."/>
            <person name="Modenutti C."/>
        </authorList>
    </citation>
    <scope>NUCLEOTIDE SEQUENCE [LARGE SCALE GENOMIC DNA]</scope>
</reference>
<keyword evidence="6" id="KW-1133">Transmembrane helix</keyword>
<protein>
    <recommendedName>
        <fullName evidence="8">MADS-box domain-containing protein</fullName>
    </recommendedName>
</protein>
<dbReference type="EMBL" id="CAUOFW020000748">
    <property type="protein sequence ID" value="CAK9136325.1"/>
    <property type="molecule type" value="Genomic_DNA"/>
</dbReference>